<dbReference type="OrthoDB" id="360650at2759"/>
<keyword evidence="6" id="KW-0411">Iron-sulfur</keyword>
<keyword evidence="2" id="KW-1133">Transmembrane helix</keyword>
<keyword evidence="6" id="KW-0479">Metal-binding</keyword>
<evidence type="ECO:0000313" key="3">
    <source>
        <dbReference type="EMBL" id="EPT27715.1"/>
    </source>
</evidence>
<accession>S8G7J3</accession>
<organism evidence="3 4">
    <name type="scientific">Toxoplasma gondii (strain ATCC 50611 / Me49)</name>
    <dbReference type="NCBI Taxonomy" id="508771"/>
    <lineage>
        <taxon>Eukaryota</taxon>
        <taxon>Sar</taxon>
        <taxon>Alveolata</taxon>
        <taxon>Apicomplexa</taxon>
        <taxon>Conoidasida</taxon>
        <taxon>Coccidia</taxon>
        <taxon>Eucoccidiorida</taxon>
        <taxon>Eimeriorina</taxon>
        <taxon>Sarcocystidae</taxon>
        <taxon>Toxoplasma</taxon>
    </lineage>
</organism>
<feature type="binding site" evidence="6">
    <location>
        <position position="215"/>
    </location>
    <ligand>
        <name>[2Fe-2S] cluster</name>
        <dbReference type="ChEBI" id="CHEBI:190135"/>
    </ligand>
</feature>
<keyword evidence="6" id="KW-0408">Iron</keyword>
<feature type="compositionally biased region" description="Basic and acidic residues" evidence="1">
    <location>
        <begin position="377"/>
        <end position="390"/>
    </location>
</feature>
<feature type="transmembrane region" description="Helical" evidence="2">
    <location>
        <begin position="6"/>
        <end position="27"/>
    </location>
</feature>
<keyword evidence="2" id="KW-0472">Membrane</keyword>
<feature type="compositionally biased region" description="Basic and acidic residues" evidence="1">
    <location>
        <begin position="360"/>
        <end position="369"/>
    </location>
</feature>
<dbReference type="GeneID" id="7898111"/>
<keyword evidence="4" id="KW-1185">Reference proteome</keyword>
<dbReference type="AlphaFoldDB" id="S8G7J3"/>
<evidence type="ECO:0007829" key="5">
    <source>
        <dbReference type="PDB" id="9G6K"/>
    </source>
</evidence>
<evidence type="ECO:0000256" key="1">
    <source>
        <dbReference type="SAM" id="MobiDB-lite"/>
    </source>
</evidence>
<reference evidence="3" key="1">
    <citation type="submission" date="2013-04" db="EMBL/GenBank/DDBJ databases">
        <authorList>
            <person name="Sibley D."/>
            <person name="Venepally P."/>
            <person name="Karamycheva S."/>
            <person name="Hadjithomas M."/>
            <person name="Khan A."/>
            <person name="Brunk B."/>
            <person name="Roos D."/>
            <person name="Caler E."/>
            <person name="Lorenzi H."/>
        </authorList>
    </citation>
    <scope>NUCLEOTIDE SEQUENCE [LARGE SCALE GENOMIC DNA]</scope>
    <source>
        <strain evidence="3">ME49</strain>
    </source>
</reference>
<feature type="binding site" evidence="6">
    <location>
        <position position="211"/>
    </location>
    <ligand>
        <name>[2Fe-2S] cluster</name>
        <dbReference type="ChEBI" id="CHEBI:190135"/>
    </ligand>
</feature>
<protein>
    <recommendedName>
        <fullName evidence="7">Transmembrane protein</fullName>
    </recommendedName>
</protein>
<keyword evidence="5 6" id="KW-0002">3D-structure</keyword>
<gene>
    <name evidence="3" type="ORF">TGME49_265470</name>
</gene>
<evidence type="ECO:0000313" key="4">
    <source>
        <dbReference type="Proteomes" id="UP000001529"/>
    </source>
</evidence>
<dbReference type="RefSeq" id="XP_018636298.1">
    <property type="nucleotide sequence ID" value="XM_018781403.1"/>
</dbReference>
<feature type="binding site" evidence="6">
    <location>
        <position position="219"/>
    </location>
    <ligand>
        <name>[2Fe-2S] cluster</name>
        <dbReference type="ChEBI" id="CHEBI:190135"/>
    </ligand>
</feature>
<keyword evidence="6" id="KW-0001">2Fe-2S</keyword>
<reference evidence="5" key="2">
    <citation type="journal article" date="2024" name="Nat. Commun.">
        <title>Apicomplexan mitoribosome from highly fragmented rRNAs to a functional machine.</title>
        <authorList>
            <person name="Wang C."/>
            <person name="Kassem S."/>
            <person name="Rocha R.E.O."/>
            <person name="Sun P."/>
            <person name="Nguyen T.T."/>
            <person name="Kloehn J."/>
            <person name="Liu X."/>
            <person name="Brusini L."/>
            <person name="Bonavoglia A."/>
            <person name="Barua S."/>
            <person name="Boissier F."/>
            <person name="Lucia Del Cistia M."/>
            <person name="Peng H."/>
            <person name="Tang X."/>
            <person name="Xie F."/>
            <person name="Wang Z."/>
            <person name="Vadas O."/>
            <person name="Suo X."/>
            <person name="Hashem Y."/>
            <person name="Soldati-Favre D."/>
            <person name="Jia Y."/>
        </authorList>
    </citation>
    <scope>STRUCTURE BY ELECTRON MICROSCOPY (2.89 ANGSTROMS) OF 67-349</scope>
</reference>
<dbReference type="PDB" id="9I05">
    <property type="method" value="EM"/>
    <property type="resolution" value="2.20 A"/>
    <property type="chains" value="Xw=62-390"/>
</dbReference>
<dbReference type="PhylomeDB" id="S8G7J3"/>
<dbReference type="Proteomes" id="UP000001529">
    <property type="component" value="Chromosome IX"/>
</dbReference>
<evidence type="ECO:0008006" key="7">
    <source>
        <dbReference type="Google" id="ProtNLM"/>
    </source>
</evidence>
<keyword evidence="2" id="KW-0812">Transmembrane</keyword>
<evidence type="ECO:0000256" key="2">
    <source>
        <dbReference type="SAM" id="Phobius"/>
    </source>
</evidence>
<feature type="binding site" evidence="6">
    <location>
        <position position="228"/>
    </location>
    <ligand>
        <name>[2Fe-2S] cluster</name>
        <dbReference type="ChEBI" id="CHEBI:190135"/>
    </ligand>
</feature>
<dbReference type="VEuPathDB" id="ToxoDB:TGME49_265470"/>
<feature type="region of interest" description="Disordered" evidence="1">
    <location>
        <begin position="150"/>
        <end position="171"/>
    </location>
</feature>
<evidence type="ECO:0007829" key="6">
    <source>
        <dbReference type="PDB" id="9I05"/>
    </source>
</evidence>
<dbReference type="PDB" id="9G6K">
    <property type="method" value="EM"/>
    <property type="resolution" value="2.89 A"/>
    <property type="chains" value="Lo=67-349"/>
</dbReference>
<dbReference type="EMBL" id="CM002044">
    <property type="protein sequence ID" value="EPT27715.1"/>
    <property type="molecule type" value="Genomic_DNA"/>
</dbReference>
<sequence>MPELHIYIYIYIVCIGVFLASVCTCVGRKKSRRETRFAPADRELWNVLLRKNVIGAIQLEKMATPAPFKIFKASPPPAPTGRKPTGYRGNHWHKKVLYDPVYPTTKVPAALVPRYPIDWRNGGRALLIAALSKLEGASALQRRIFLRENSRESQVPQTPLSPFQTGSSASGGGAYLVSSLGRKRSYVGRIAVSLMPRHRQIADYQRVGGFCSPRCFSECSKELRRCLCAWRCTGFHEHVVQMDGMLGEYKGEVKTEKPLFSVLRRQARRNADPSEGVAFCAESAKFKSVRRAQHPAFEAFDRQGPDGPSQKPAPRKEPPLPFYSASHVPNVPRPPPPQPYTGPLKVREGDDEEDDEEEESAGRGCRDAWEGEESDSEDKIRGADKGHGRR</sequence>
<name>S8G7J3_TOXGM</name>
<feature type="region of interest" description="Disordered" evidence="1">
    <location>
        <begin position="297"/>
        <end position="390"/>
    </location>
</feature>
<feature type="compositionally biased region" description="Polar residues" evidence="1">
    <location>
        <begin position="152"/>
        <end position="168"/>
    </location>
</feature>
<reference evidence="6" key="3">
    <citation type="journal article" date="2025" name="Nat. Commun.">
        <title>Numerous rRNA molecules form the apicomplexan mitoribosome via repurposed protein and RNA elements.</title>
        <authorList>
            <person name="Shikha S."/>
            <person name="Tobiasson V."/>
            <person name="Ferreira Silva M."/>
            <person name="Ovciarikova J."/>
            <person name="Beraldi D."/>
            <person name="Muhleip A."/>
            <person name="Sheiner L."/>
        </authorList>
    </citation>
    <scope>STRUCTURE BY ELECTRON MICROSCOPY (2.20 ANGSTROMS) OF 62-390 IN COMPLEX WITH [2FE-2S] CLUSTER</scope>
</reference>
<feature type="compositionally biased region" description="Acidic residues" evidence="1">
    <location>
        <begin position="349"/>
        <end position="359"/>
    </location>
</feature>
<dbReference type="EMBL" id="KE138832">
    <property type="protein sequence ID" value="EPT27715.1"/>
    <property type="molecule type" value="Genomic_DNA"/>
</dbReference>
<dbReference type="KEGG" id="tgo:TGME49_265470"/>
<proteinExistence type="evidence at protein level"/>
<feature type="compositionally biased region" description="Pro residues" evidence="1">
    <location>
        <begin position="331"/>
        <end position="340"/>
    </location>
</feature>